<dbReference type="Proteomes" id="UP000007110">
    <property type="component" value="Unassembled WGS sequence"/>
</dbReference>
<dbReference type="OrthoDB" id="5946254at2759"/>
<dbReference type="PANTHER" id="PTHR38564:SF2">
    <property type="entry name" value="WU:FC46H12 PRECURSOR"/>
    <property type="match status" value="1"/>
</dbReference>
<dbReference type="OMA" id="YFGIPCR"/>
<protein>
    <submittedName>
        <fullName evidence="2">Uncharacterized protein</fullName>
    </submittedName>
</protein>
<dbReference type="InParanoid" id="A0A7M7NXB3"/>
<keyword evidence="3" id="KW-1185">Reference proteome</keyword>
<reference evidence="2" key="2">
    <citation type="submission" date="2021-01" db="UniProtKB">
        <authorList>
            <consortium name="EnsemblMetazoa"/>
        </authorList>
    </citation>
    <scope>IDENTIFICATION</scope>
</reference>
<keyword evidence="1" id="KW-0812">Transmembrane</keyword>
<evidence type="ECO:0000256" key="1">
    <source>
        <dbReference type="SAM" id="Phobius"/>
    </source>
</evidence>
<proteinExistence type="predicted"/>
<accession>A0A7M7NXB3</accession>
<dbReference type="PANTHER" id="PTHR38564">
    <property type="entry name" value="SI:CH73-250A16.5-RELATED"/>
    <property type="match status" value="1"/>
</dbReference>
<evidence type="ECO:0000313" key="2">
    <source>
        <dbReference type="EnsemblMetazoa" id="XP_030842794"/>
    </source>
</evidence>
<dbReference type="GeneID" id="115924538"/>
<sequence>MVSAKYSKLHESEDDGLTLSDRYFRRGGFFGKMLKGGAVFLLVGILLALCSSIFVDGFGYPLHASCKIDWVFGMNCSSVSKALEQQIAKWSTKDNCADGGEKCLYKLVSSNATTLLATHETPENHYFDDLSFQFTKGSETCKVYGFSTSETWYAVLDKGTNYCNLHNLITGSGLNNTPGYKETTTDNICTQFSSADCDVY</sequence>
<dbReference type="RefSeq" id="XP_030842794.1">
    <property type="nucleotide sequence ID" value="XM_030986934.1"/>
</dbReference>
<dbReference type="KEGG" id="spu:115924538"/>
<feature type="transmembrane region" description="Helical" evidence="1">
    <location>
        <begin position="33"/>
        <end position="55"/>
    </location>
</feature>
<dbReference type="EnsemblMetazoa" id="XM_030986934">
    <property type="protein sequence ID" value="XP_030842794"/>
    <property type="gene ID" value="LOC115924538"/>
</dbReference>
<dbReference type="AlphaFoldDB" id="A0A7M7NXB3"/>
<reference evidence="3" key="1">
    <citation type="submission" date="2015-02" db="EMBL/GenBank/DDBJ databases">
        <title>Genome sequencing for Strongylocentrotus purpuratus.</title>
        <authorList>
            <person name="Murali S."/>
            <person name="Liu Y."/>
            <person name="Vee V."/>
            <person name="English A."/>
            <person name="Wang M."/>
            <person name="Skinner E."/>
            <person name="Han Y."/>
            <person name="Muzny D.M."/>
            <person name="Worley K.C."/>
            <person name="Gibbs R.A."/>
        </authorList>
    </citation>
    <scope>NUCLEOTIDE SEQUENCE</scope>
</reference>
<name>A0A7M7NXB3_STRPU</name>
<keyword evidence="1" id="KW-1133">Transmembrane helix</keyword>
<keyword evidence="1" id="KW-0472">Membrane</keyword>
<organism evidence="2 3">
    <name type="scientific">Strongylocentrotus purpuratus</name>
    <name type="common">Purple sea urchin</name>
    <dbReference type="NCBI Taxonomy" id="7668"/>
    <lineage>
        <taxon>Eukaryota</taxon>
        <taxon>Metazoa</taxon>
        <taxon>Echinodermata</taxon>
        <taxon>Eleutherozoa</taxon>
        <taxon>Echinozoa</taxon>
        <taxon>Echinoidea</taxon>
        <taxon>Euechinoidea</taxon>
        <taxon>Echinacea</taxon>
        <taxon>Camarodonta</taxon>
        <taxon>Echinidea</taxon>
        <taxon>Strongylocentrotidae</taxon>
        <taxon>Strongylocentrotus</taxon>
    </lineage>
</organism>
<evidence type="ECO:0000313" key="3">
    <source>
        <dbReference type="Proteomes" id="UP000007110"/>
    </source>
</evidence>